<evidence type="ECO:0000256" key="10">
    <source>
        <dbReference type="ARBA" id="ARBA00023136"/>
    </source>
</evidence>
<dbReference type="InterPro" id="IPR056790">
    <property type="entry name" value="Ribophorin_II_C"/>
</dbReference>
<evidence type="ECO:0000256" key="1">
    <source>
        <dbReference type="ARBA" id="ARBA00002791"/>
    </source>
</evidence>
<dbReference type="InterPro" id="IPR055373">
    <property type="entry name" value="Ribophorin_II_N"/>
</dbReference>
<evidence type="ECO:0000256" key="9">
    <source>
        <dbReference type="ARBA" id="ARBA00022989"/>
    </source>
</evidence>
<comment type="pathway">
    <text evidence="3 12">Protein modification; protein glycosylation.</text>
</comment>
<protein>
    <recommendedName>
        <fullName evidence="5 12">Dolichyl-diphosphooligosaccharide--protein glycosyltransferase subunit 2</fullName>
    </recommendedName>
    <alternativeName>
        <fullName evidence="12">Ribophorin-2</fullName>
    </alternativeName>
</protein>
<name>A0A2M3YZ40_9DIPT</name>
<feature type="domain" description="Ribophorin II N-terminal" evidence="13">
    <location>
        <begin position="32"/>
        <end position="269"/>
    </location>
</feature>
<evidence type="ECO:0000256" key="5">
    <source>
        <dbReference type="ARBA" id="ARBA00017612"/>
    </source>
</evidence>
<dbReference type="EMBL" id="GGFM01000727">
    <property type="protein sequence ID" value="MBW21478.1"/>
    <property type="molecule type" value="Transcribed_RNA"/>
</dbReference>
<accession>A0A2M3YZ40</accession>
<proteinExistence type="inferred from homology"/>
<dbReference type="InterPro" id="IPR055375">
    <property type="entry name" value="Ribophorin_II_2nd"/>
</dbReference>
<evidence type="ECO:0000256" key="2">
    <source>
        <dbReference type="ARBA" id="ARBA00004477"/>
    </source>
</evidence>
<feature type="transmembrane region" description="Helical" evidence="12">
    <location>
        <begin position="614"/>
        <end position="632"/>
    </location>
</feature>
<evidence type="ECO:0000256" key="6">
    <source>
        <dbReference type="ARBA" id="ARBA00022692"/>
    </source>
</evidence>
<sequence>MHLLELSGILFLLAATTCFAATPTQRTVSVHLTAQDQDRFDKVFSEGLKSSDLQSLYYTSANVPLPAGDAASTCKRLLTVHGESKLNDFEKNFYLIGALKNFGCKEDVPAKVQSSVKATLSKEGSSAQELFFNYHSAKLAGVSIDEKVRTALGKQLQNALKKDDSLNSLGHAFALAAELGPSGAFAYERIEEAFVQADEVDGKMLQFEGGLSITALIVNGGFKLASSLNKPLPIAEEQAVKFATYFLSRVSVQTPKGVSVLLEVLKLLASQKTIAPICIRLADNGQLLPENPVLSVKVCDLLGKPLSPQLAALSTNVVSLQTKDTVVSKVNLVPSKDDATLYSYNLKTAALPRGKYRVDIEAAPVYRQQLKINVLGKVRVNALEIGVGDTDSTSASLKRHTVSHPAKLATLLNADSQQKVIMKAVLVDDTTGKPMAVHQAFVLLRNKESLQEIIFVAEIDSTKAYKFEMDVGARASDFGHKSGTYEIVLIVGDALLANSFQWLVGDVELKFTSTEAATKENNNFSATANSRQPLPEIVHQFRAPEKRPARFVSDLFTGLCIAPLFILFVLWGKLGVNVKNFSFSLSALGFHIGLGAILTLFGVFWLRLNMFDTIRYLIPLALFTFICGNRMLRKIARGSNEK</sequence>
<evidence type="ECO:0000256" key="11">
    <source>
        <dbReference type="ARBA" id="ARBA00046750"/>
    </source>
</evidence>
<evidence type="ECO:0000259" key="16">
    <source>
        <dbReference type="Pfam" id="PF25147"/>
    </source>
</evidence>
<dbReference type="GO" id="GO:0016740">
    <property type="term" value="F:transferase activity"/>
    <property type="evidence" value="ECO:0007669"/>
    <property type="project" value="UniProtKB-KW"/>
</dbReference>
<dbReference type="InterPro" id="IPR008814">
    <property type="entry name" value="Swp1"/>
</dbReference>
<keyword evidence="8 12" id="KW-0256">Endoplasmic reticulum</keyword>
<comment type="function">
    <text evidence="1 12">Subunit of the oligosaccharyl transferase (OST) complex that catalyzes the initial transfer of a defined glycan (Glc(3)Man(9)GlcNAc(2) in eukaryotes) from the lipid carrier dolichol-pyrophosphate to an asparagine residue within an Asn-X-Ser/Thr consensus motif in nascent polypeptide chains, the first step in protein N-glycosylation. N-glycosylation occurs cotranslationally and the complex associates with the Sec61 complex at the channel-forming translocon complex that mediates protein translocation across the endoplasmic reticulum (ER). All subunits are required for a maximal enzyme activity.</text>
</comment>
<evidence type="ECO:0000313" key="17">
    <source>
        <dbReference type="EMBL" id="MBW21478.1"/>
    </source>
</evidence>
<feature type="signal peptide" evidence="12">
    <location>
        <begin position="1"/>
        <end position="20"/>
    </location>
</feature>
<dbReference type="Pfam" id="PF05817">
    <property type="entry name" value="Ribophorin_II"/>
    <property type="match status" value="1"/>
</dbReference>
<comment type="similarity">
    <text evidence="4 12">Belongs to the SWP1 family.</text>
</comment>
<comment type="subcellular location">
    <subcellularLocation>
        <location evidence="2 12">Endoplasmic reticulum membrane</location>
        <topology evidence="2 12">Multi-pass membrane protein</topology>
    </subcellularLocation>
</comment>
<dbReference type="PANTHER" id="PTHR12640">
    <property type="entry name" value="RIBOPHORIN II"/>
    <property type="match status" value="1"/>
</dbReference>
<dbReference type="GO" id="GO:0006487">
    <property type="term" value="P:protein N-linked glycosylation"/>
    <property type="evidence" value="ECO:0007669"/>
    <property type="project" value="UniProtKB-UniRule"/>
</dbReference>
<evidence type="ECO:0000259" key="15">
    <source>
        <dbReference type="Pfam" id="PF23861"/>
    </source>
</evidence>
<dbReference type="Pfam" id="PF25147">
    <property type="entry name" value="Ribophorin_II_C"/>
    <property type="match status" value="1"/>
</dbReference>
<feature type="transmembrane region" description="Helical" evidence="12">
    <location>
        <begin position="583"/>
        <end position="608"/>
    </location>
</feature>
<organism evidence="17">
    <name type="scientific">Anopheles braziliensis</name>
    <dbReference type="NCBI Taxonomy" id="58242"/>
    <lineage>
        <taxon>Eukaryota</taxon>
        <taxon>Metazoa</taxon>
        <taxon>Ecdysozoa</taxon>
        <taxon>Arthropoda</taxon>
        <taxon>Hexapoda</taxon>
        <taxon>Insecta</taxon>
        <taxon>Pterygota</taxon>
        <taxon>Neoptera</taxon>
        <taxon>Endopterygota</taxon>
        <taxon>Diptera</taxon>
        <taxon>Nematocera</taxon>
        <taxon>Culicoidea</taxon>
        <taxon>Culicidae</taxon>
        <taxon>Anophelinae</taxon>
        <taxon>Anopheles</taxon>
    </lineage>
</organism>
<evidence type="ECO:0000256" key="4">
    <source>
        <dbReference type="ARBA" id="ARBA00009038"/>
    </source>
</evidence>
<dbReference type="Pfam" id="PF23861">
    <property type="entry name" value="Ribophorin_II_2nd"/>
    <property type="match status" value="1"/>
</dbReference>
<keyword evidence="17" id="KW-0808">Transferase</keyword>
<dbReference type="GO" id="GO:0008250">
    <property type="term" value="C:oligosaccharyltransferase complex"/>
    <property type="evidence" value="ECO:0007669"/>
    <property type="project" value="UniProtKB-UniRule"/>
</dbReference>
<evidence type="ECO:0000259" key="14">
    <source>
        <dbReference type="Pfam" id="PF23860"/>
    </source>
</evidence>
<dbReference type="UniPathway" id="UPA00378"/>
<dbReference type="InterPro" id="IPR055374">
    <property type="entry name" value="Ribophorin_II_3rd"/>
</dbReference>
<feature type="domain" description="Ribophorin II C-terminal" evidence="16">
    <location>
        <begin position="541"/>
        <end position="636"/>
    </location>
</feature>
<feature type="transmembrane region" description="Helical" evidence="12">
    <location>
        <begin position="551"/>
        <end position="571"/>
    </location>
</feature>
<keyword evidence="6 12" id="KW-0812">Transmembrane</keyword>
<evidence type="ECO:0000256" key="8">
    <source>
        <dbReference type="ARBA" id="ARBA00022824"/>
    </source>
</evidence>
<dbReference type="AlphaFoldDB" id="A0A2M3YZ40"/>
<evidence type="ECO:0000256" key="3">
    <source>
        <dbReference type="ARBA" id="ARBA00004922"/>
    </source>
</evidence>
<evidence type="ECO:0000256" key="7">
    <source>
        <dbReference type="ARBA" id="ARBA00022729"/>
    </source>
</evidence>
<evidence type="ECO:0000256" key="12">
    <source>
        <dbReference type="RuleBase" id="RU366029"/>
    </source>
</evidence>
<feature type="domain" description="Ribophorin II second" evidence="15">
    <location>
        <begin position="277"/>
        <end position="374"/>
    </location>
</feature>
<evidence type="ECO:0000259" key="13">
    <source>
        <dbReference type="Pfam" id="PF05817"/>
    </source>
</evidence>
<comment type="subunit">
    <text evidence="11">Component of the oligosaccharyltransferase (OST) complex. OST exists in two different complex forms which contain common core subunits RPN1, RPN2, OST48, OST4, DAD1 and TMEM258, either STT3A or STT3B as catalytic subunits, and form-specific accessory subunits. STT3A complex assembly occurs through the formation of 3 subcomplexes. Subcomplex 1 contains RPN1 and TMEM258, subcomplex 2 contains the STT3A-specific subunits STT3A, DC2/OSTC, and KCP2 as well as the core subunit OST4, and subcomplex 3 contains RPN2, DAD1, and OST48. The STT3A complex can form stable complexes with the Sec61 complex or with both the Sec61 and TRAP complexes. Interacts with DDI2. Interacts with TMEM35A/NACHO.</text>
</comment>
<dbReference type="Pfam" id="PF23860">
    <property type="entry name" value="Ribophorin_II_3rd"/>
    <property type="match status" value="1"/>
</dbReference>
<keyword evidence="7 12" id="KW-0732">Signal</keyword>
<keyword evidence="9 12" id="KW-1133">Transmembrane helix</keyword>
<feature type="chain" id="PRO_5019617413" description="Dolichyl-diphosphooligosaccharide--protein glycosyltransferase subunit 2" evidence="12">
    <location>
        <begin position="21"/>
        <end position="642"/>
    </location>
</feature>
<reference evidence="17" key="1">
    <citation type="submission" date="2018-01" db="EMBL/GenBank/DDBJ databases">
        <title>An insight into the sialome of Amazonian anophelines.</title>
        <authorList>
            <person name="Ribeiro J.M."/>
            <person name="Scarpassa V."/>
            <person name="Calvo E."/>
        </authorList>
    </citation>
    <scope>NUCLEOTIDE SEQUENCE</scope>
    <source>
        <tissue evidence="17">Salivary glands</tissue>
    </source>
</reference>
<feature type="domain" description="Ribophorin II third" evidence="14">
    <location>
        <begin position="382"/>
        <end position="509"/>
    </location>
</feature>
<keyword evidence="10 12" id="KW-0472">Membrane</keyword>
<dbReference type="PANTHER" id="PTHR12640:SF0">
    <property type="entry name" value="DOLICHYL-DIPHOSPHOOLIGOSACCHARIDE--PROTEIN GLYCOSYLTRANSFERASE SUBUNIT 2"/>
    <property type="match status" value="1"/>
</dbReference>